<dbReference type="EMBL" id="BAAALM010000018">
    <property type="protein sequence ID" value="GAA1219411.1"/>
    <property type="molecule type" value="Genomic_DNA"/>
</dbReference>
<sequence>MHPGVLAGVSVWRLLVAGCALYGVGNATGWSENFEALSQLASLLAGIVYLGLLAYPLFTGGRRHEPQSAWLRGATTVLLLLVAGAFFGLMGGDPGYLPFEHIVTPLLVLVDWCVVGRSQAATRWWHPLTWIAFPLAYLVYYLAADLSMYGFLDPGDDAFAGMIAMLLVSVVAVGYLLYGIGKLGGAVRRANAPAGPASHGGPPLR</sequence>
<feature type="transmembrane region" description="Helical" evidence="1">
    <location>
        <begin position="96"/>
        <end position="116"/>
    </location>
</feature>
<dbReference type="RefSeq" id="WP_253854878.1">
    <property type="nucleotide sequence ID" value="NZ_BAAALM010000018.1"/>
</dbReference>
<gene>
    <name evidence="2" type="ORF">GCM10009675_47680</name>
</gene>
<evidence type="ECO:0008006" key="4">
    <source>
        <dbReference type="Google" id="ProtNLM"/>
    </source>
</evidence>
<evidence type="ECO:0000313" key="3">
    <source>
        <dbReference type="Proteomes" id="UP001500467"/>
    </source>
</evidence>
<organism evidence="2 3">
    <name type="scientific">Prauserella alba</name>
    <dbReference type="NCBI Taxonomy" id="176898"/>
    <lineage>
        <taxon>Bacteria</taxon>
        <taxon>Bacillati</taxon>
        <taxon>Actinomycetota</taxon>
        <taxon>Actinomycetes</taxon>
        <taxon>Pseudonocardiales</taxon>
        <taxon>Pseudonocardiaceae</taxon>
        <taxon>Prauserella</taxon>
    </lineage>
</organism>
<keyword evidence="1" id="KW-0812">Transmembrane</keyword>
<evidence type="ECO:0000313" key="2">
    <source>
        <dbReference type="EMBL" id="GAA1219411.1"/>
    </source>
</evidence>
<name>A0ABN1VQ53_9PSEU</name>
<feature type="transmembrane region" description="Helical" evidence="1">
    <location>
        <begin position="36"/>
        <end position="58"/>
    </location>
</feature>
<accession>A0ABN1VQ53</accession>
<dbReference type="Proteomes" id="UP001500467">
    <property type="component" value="Unassembled WGS sequence"/>
</dbReference>
<feature type="transmembrane region" description="Helical" evidence="1">
    <location>
        <begin position="5"/>
        <end position="24"/>
    </location>
</feature>
<keyword evidence="1" id="KW-1133">Transmembrane helix</keyword>
<reference evidence="2 3" key="1">
    <citation type="journal article" date="2019" name="Int. J. Syst. Evol. Microbiol.">
        <title>The Global Catalogue of Microorganisms (GCM) 10K type strain sequencing project: providing services to taxonomists for standard genome sequencing and annotation.</title>
        <authorList>
            <consortium name="The Broad Institute Genomics Platform"/>
            <consortium name="The Broad Institute Genome Sequencing Center for Infectious Disease"/>
            <person name="Wu L."/>
            <person name="Ma J."/>
        </authorList>
    </citation>
    <scope>NUCLEOTIDE SEQUENCE [LARGE SCALE GENOMIC DNA]</scope>
    <source>
        <strain evidence="2 3">JCM 13022</strain>
    </source>
</reference>
<keyword evidence="1" id="KW-0472">Membrane</keyword>
<comment type="caution">
    <text evidence="2">The sequence shown here is derived from an EMBL/GenBank/DDBJ whole genome shotgun (WGS) entry which is preliminary data.</text>
</comment>
<keyword evidence="3" id="KW-1185">Reference proteome</keyword>
<protein>
    <recommendedName>
        <fullName evidence="4">FAR-17a/AIG1-like protein</fullName>
    </recommendedName>
</protein>
<evidence type="ECO:0000256" key="1">
    <source>
        <dbReference type="SAM" id="Phobius"/>
    </source>
</evidence>
<feature type="transmembrane region" description="Helical" evidence="1">
    <location>
        <begin position="70"/>
        <end position="90"/>
    </location>
</feature>
<feature type="transmembrane region" description="Helical" evidence="1">
    <location>
        <begin position="158"/>
        <end position="178"/>
    </location>
</feature>
<feature type="transmembrane region" description="Helical" evidence="1">
    <location>
        <begin position="128"/>
        <end position="152"/>
    </location>
</feature>
<proteinExistence type="predicted"/>